<reference evidence="3 4" key="1">
    <citation type="submission" date="2019-04" db="EMBL/GenBank/DDBJ databases">
        <title>Comparative genomics and transcriptomics to analyze fruiting body development in filamentous ascomycetes.</title>
        <authorList>
            <consortium name="DOE Joint Genome Institute"/>
            <person name="Lutkenhaus R."/>
            <person name="Traeger S."/>
            <person name="Breuer J."/>
            <person name="Kuo A."/>
            <person name="Lipzen A."/>
            <person name="Pangilinan J."/>
            <person name="Dilworth D."/>
            <person name="Sandor L."/>
            <person name="Poggeler S."/>
            <person name="Barry K."/>
            <person name="Grigoriev I.V."/>
            <person name="Nowrousian M."/>
        </authorList>
    </citation>
    <scope>NUCLEOTIDE SEQUENCE [LARGE SCALE GENOMIC DNA]</scope>
    <source>
        <strain evidence="3 4">CBS 389.68</strain>
    </source>
</reference>
<organism evidence="3 4">
    <name type="scientific">Ascodesmis nigricans</name>
    <dbReference type="NCBI Taxonomy" id="341454"/>
    <lineage>
        <taxon>Eukaryota</taxon>
        <taxon>Fungi</taxon>
        <taxon>Dikarya</taxon>
        <taxon>Ascomycota</taxon>
        <taxon>Pezizomycotina</taxon>
        <taxon>Pezizomycetes</taxon>
        <taxon>Pezizales</taxon>
        <taxon>Ascodesmidaceae</taxon>
        <taxon>Ascodesmis</taxon>
    </lineage>
</organism>
<keyword evidence="2" id="KW-0812">Transmembrane</keyword>
<sequence length="300" mass="33961">MSYNPSLERSPERYKLRPYPIPPPPPPRPTSYTSNSPSSSPTRSPERSPNRRPHSHQPRNSASAPFLPYSEPTFSPISAFNPKKITEEALRPKKKKPQLSAPYVHLDFHANLADARIIRDDIPCPVNIRTVTIARWVGIVCRVLQALGAGGILVAFIAMRKMDDSTSWICRVPPGVAMLHTVYSIYHLSGKHRMRTPGSSKMYHLFSITIDMAAIAFYSFIALLTFRQYHMHPNMKWQTEFSDDKETLRKVVFGVFITTCGSGALTIVSLIISIYLIWACRKLQQLPPVSSLLESYIPRR</sequence>
<dbReference type="Proteomes" id="UP000298138">
    <property type="component" value="Unassembled WGS sequence"/>
</dbReference>
<proteinExistence type="predicted"/>
<keyword evidence="2" id="KW-1133">Transmembrane helix</keyword>
<keyword evidence="2" id="KW-0472">Membrane</keyword>
<dbReference type="EMBL" id="ML220117">
    <property type="protein sequence ID" value="TGZ81868.1"/>
    <property type="molecule type" value="Genomic_DNA"/>
</dbReference>
<evidence type="ECO:0000313" key="4">
    <source>
        <dbReference type="Proteomes" id="UP000298138"/>
    </source>
</evidence>
<feature type="transmembrane region" description="Helical" evidence="2">
    <location>
        <begin position="133"/>
        <end position="156"/>
    </location>
</feature>
<dbReference type="OrthoDB" id="5404940at2759"/>
<gene>
    <name evidence="3" type="ORF">EX30DRAFT_236018</name>
</gene>
<dbReference type="AlphaFoldDB" id="A0A4S2MYM1"/>
<protein>
    <submittedName>
        <fullName evidence="3">Uncharacterized protein</fullName>
    </submittedName>
</protein>
<feature type="compositionally biased region" description="Low complexity" evidence="1">
    <location>
        <begin position="30"/>
        <end position="43"/>
    </location>
</feature>
<keyword evidence="4" id="KW-1185">Reference proteome</keyword>
<feature type="transmembrane region" description="Helical" evidence="2">
    <location>
        <begin position="251"/>
        <end position="278"/>
    </location>
</feature>
<dbReference type="STRING" id="341454.A0A4S2MYM1"/>
<feature type="transmembrane region" description="Helical" evidence="2">
    <location>
        <begin position="206"/>
        <end position="226"/>
    </location>
</feature>
<evidence type="ECO:0000313" key="3">
    <source>
        <dbReference type="EMBL" id="TGZ81868.1"/>
    </source>
</evidence>
<dbReference type="InParanoid" id="A0A4S2MYM1"/>
<feature type="compositionally biased region" description="Pro residues" evidence="1">
    <location>
        <begin position="19"/>
        <end position="29"/>
    </location>
</feature>
<feature type="transmembrane region" description="Helical" evidence="2">
    <location>
        <begin position="168"/>
        <end position="186"/>
    </location>
</feature>
<feature type="region of interest" description="Disordered" evidence="1">
    <location>
        <begin position="1"/>
        <end position="67"/>
    </location>
</feature>
<evidence type="ECO:0000256" key="1">
    <source>
        <dbReference type="SAM" id="MobiDB-lite"/>
    </source>
</evidence>
<name>A0A4S2MYM1_9PEZI</name>
<accession>A0A4S2MYM1</accession>
<evidence type="ECO:0000256" key="2">
    <source>
        <dbReference type="SAM" id="Phobius"/>
    </source>
</evidence>